<dbReference type="AlphaFoldDB" id="A0A0C5C350"/>
<protein>
    <submittedName>
        <fullName evidence="2">YolD-like protein</fullName>
    </submittedName>
</protein>
<dbReference type="EMBL" id="CP010525">
    <property type="protein sequence ID" value="AJO22698.1"/>
    <property type="molecule type" value="Genomic_DNA"/>
</dbReference>
<reference evidence="3" key="2">
    <citation type="submission" date="2015-01" db="EMBL/GenBank/DDBJ databases">
        <title>Comparative genome analysis of Bacillus coagulans HM-08, Clostridium butyricum HM-68, Bacillus subtilis HM-66 and Bacillus paralicheniformis BL-09.</title>
        <authorList>
            <person name="Zhang H."/>
        </authorList>
    </citation>
    <scope>NUCLEOTIDE SEQUENCE [LARGE SCALE GENOMIC DNA]</scope>
    <source>
        <strain evidence="3">HM-08</strain>
    </source>
</reference>
<reference evidence="2" key="4">
    <citation type="submission" date="2016-01" db="EMBL/GenBank/DDBJ databases">
        <authorList>
            <person name="Oliw E.H."/>
        </authorList>
    </citation>
    <scope>NUCLEOTIDE SEQUENCE [LARGE SCALE GENOMIC DNA]</scope>
    <source>
        <strain evidence="2">GED7749B</strain>
    </source>
</reference>
<keyword evidence="3" id="KW-1185">Reference proteome</keyword>
<sequence length="113" mass="13069">MSGHLQRGNKLWEGSRMFLPEHKQALLKWQKEQEKQTKPELDEQQLEEMNRMLISACRLRVPVTVRFFEAGNFLTATGTITKFRPLEKKLELAGETGERISIKLSAVTEVERA</sequence>
<dbReference type="RefSeq" id="WP_014098093.1">
    <property type="nucleotide sequence ID" value="NZ_CP010525.1"/>
</dbReference>
<dbReference type="InterPro" id="IPR014962">
    <property type="entry name" value="YolD"/>
</dbReference>
<gene>
    <name evidence="2" type="ORF">HMPREF3213_02656</name>
    <name evidence="1" type="ORF">SB48_HM08orf03013</name>
</gene>
<reference evidence="4" key="3">
    <citation type="submission" date="2016-01" db="EMBL/GenBank/DDBJ databases">
        <authorList>
            <person name="Mitreva M."/>
            <person name="Pepin K.H."/>
            <person name="Mihindukulasuriya K.A."/>
            <person name="Fulton R."/>
            <person name="Fronick C."/>
            <person name="O'Laughlin M."/>
            <person name="Miner T."/>
            <person name="Herter B."/>
            <person name="Rosa B.A."/>
            <person name="Cordes M."/>
            <person name="Tomlinson C."/>
            <person name="Wollam A."/>
            <person name="Palsikar V.B."/>
            <person name="Mardis E.R."/>
            <person name="Wilson R.K."/>
        </authorList>
    </citation>
    <scope>NUCLEOTIDE SEQUENCE [LARGE SCALE GENOMIC DNA]</scope>
    <source>
        <strain evidence="4">GED7749B</strain>
    </source>
</reference>
<dbReference type="STRING" id="1398.AB434_3377"/>
<reference evidence="1" key="1">
    <citation type="submission" date="2015-01" db="EMBL/GenBank/DDBJ databases">
        <title>Comparative genome analysis of Bacillus coagulans HM-08, Clostridium butyricum HM-68, Bacillus subtilis HM-66 and Bacillus licheniformis BL-09.</title>
        <authorList>
            <person name="Zhang H."/>
        </authorList>
    </citation>
    <scope>NUCLEOTIDE SEQUENCE [LARGE SCALE GENOMIC DNA]</scope>
    <source>
        <strain evidence="1">HM-08</strain>
    </source>
</reference>
<dbReference type="PATRIC" id="fig|1398.18.peg.1909"/>
<dbReference type="Proteomes" id="UP000070376">
    <property type="component" value="Unassembled WGS sequence"/>
</dbReference>
<name>A0A0C5C350_HEYCO</name>
<dbReference type="EMBL" id="LRPN01000116">
    <property type="protein sequence ID" value="KWZ79552.1"/>
    <property type="molecule type" value="Genomic_DNA"/>
</dbReference>
<evidence type="ECO:0000313" key="2">
    <source>
        <dbReference type="EMBL" id="KWZ79552.1"/>
    </source>
</evidence>
<accession>A0A0C5C350</accession>
<proteinExistence type="predicted"/>
<dbReference type="PANTHER" id="PTHR40051">
    <property type="entry name" value="IG HYPOTHETICAL 15966"/>
    <property type="match status" value="1"/>
</dbReference>
<organism evidence="2 4">
    <name type="scientific">Heyndrickxia coagulans</name>
    <name type="common">Weizmannia coagulans</name>
    <dbReference type="NCBI Taxonomy" id="1398"/>
    <lineage>
        <taxon>Bacteria</taxon>
        <taxon>Bacillati</taxon>
        <taxon>Bacillota</taxon>
        <taxon>Bacilli</taxon>
        <taxon>Bacillales</taxon>
        <taxon>Bacillaceae</taxon>
        <taxon>Heyndrickxia</taxon>
    </lineage>
</organism>
<evidence type="ECO:0000313" key="1">
    <source>
        <dbReference type="EMBL" id="AJO22698.1"/>
    </source>
</evidence>
<dbReference type="Pfam" id="PF08863">
    <property type="entry name" value="YolD"/>
    <property type="match status" value="1"/>
</dbReference>
<dbReference type="PANTHER" id="PTHR40051:SF1">
    <property type="entry name" value="YOLD-LIKE FAMILY PROTEIN"/>
    <property type="match status" value="1"/>
</dbReference>
<evidence type="ECO:0000313" key="3">
    <source>
        <dbReference type="Proteomes" id="UP000032024"/>
    </source>
</evidence>
<dbReference type="Proteomes" id="UP000032024">
    <property type="component" value="Chromosome"/>
</dbReference>
<evidence type="ECO:0000313" key="4">
    <source>
        <dbReference type="Proteomes" id="UP000070376"/>
    </source>
</evidence>